<dbReference type="AlphaFoldDB" id="A0A6G4A0N7"/>
<evidence type="ECO:0000256" key="6">
    <source>
        <dbReference type="ARBA" id="ARBA00034221"/>
    </source>
</evidence>
<reference evidence="10" key="1">
    <citation type="submission" date="2020-02" db="EMBL/GenBank/DDBJ databases">
        <authorList>
            <person name="Shen X.-R."/>
            <person name="Zhang Y.-X."/>
        </authorList>
    </citation>
    <scope>NUCLEOTIDE SEQUENCE</scope>
    <source>
        <strain evidence="10">SYP-B3998</strain>
    </source>
</reference>
<evidence type="ECO:0000256" key="7">
    <source>
        <dbReference type="ARBA" id="ARBA00034301"/>
    </source>
</evidence>
<comment type="catalytic activity">
    <reaction evidence="6">
        <text>3',5'-cyclic CMP + H2O = CMP + H(+)</text>
        <dbReference type="Rhea" id="RHEA:72675"/>
        <dbReference type="ChEBI" id="CHEBI:15377"/>
        <dbReference type="ChEBI" id="CHEBI:15378"/>
        <dbReference type="ChEBI" id="CHEBI:58003"/>
        <dbReference type="ChEBI" id="CHEBI:60377"/>
    </reaction>
    <physiologicalReaction direction="left-to-right" evidence="6">
        <dbReference type="Rhea" id="RHEA:72676"/>
    </physiologicalReaction>
</comment>
<name>A0A6G4A0N7_9BACL</name>
<sequence>MSKIHVWHTGEVYIDQALAFEEKTIHPMPYTGWLRPKAKKRWVPVSVYLIEHPKGLILVDTGWHEEMRTNQRKHLGLLPSTVFKGRLPEGQAVHEQLSNYGIKPNEIDYVLMTHLHSDHVSGIKHVSQAKKILVSQLEWKAAQQEFGYIKSMWNGVNLTPFHLTEIPYGPYKLGLDLFQDGSVYLVHTPGHSAGQFSVLVQTGNGWVLLASDVGYAAASFTQNILPGSKTNKIDAQRSLNWVSEFSQREDCLIAMANHDPEIQPQIIG</sequence>
<dbReference type="EMBL" id="JAAIKC010000006">
    <property type="protein sequence ID" value="NEW07858.1"/>
    <property type="molecule type" value="Genomic_DNA"/>
</dbReference>
<dbReference type="RefSeq" id="WP_163949554.1">
    <property type="nucleotide sequence ID" value="NZ_JAAIKC010000006.1"/>
</dbReference>
<dbReference type="Gene3D" id="3.60.15.10">
    <property type="entry name" value="Ribonuclease Z/Hydroxyacylglutathione hydrolase-like"/>
    <property type="match status" value="1"/>
</dbReference>
<dbReference type="InterPro" id="IPR036866">
    <property type="entry name" value="RibonucZ/Hydroxyglut_hydro"/>
</dbReference>
<comment type="function">
    <text evidence="7">Counteracts the endogenous Pycsar antiviral defense system. Phosphodiesterase that enables metal-dependent hydrolysis of host cyclic nucleotide Pycsar defense signals such as cCMP and cUMP.</text>
</comment>
<dbReference type="CDD" id="cd07729">
    <property type="entry name" value="AHL_lactonase_MBL-fold"/>
    <property type="match status" value="1"/>
</dbReference>
<organism evidence="10">
    <name type="scientific">Paenibacillus sp. SYP-B3998</name>
    <dbReference type="NCBI Taxonomy" id="2678564"/>
    <lineage>
        <taxon>Bacteria</taxon>
        <taxon>Bacillati</taxon>
        <taxon>Bacillota</taxon>
        <taxon>Bacilli</taxon>
        <taxon>Bacillales</taxon>
        <taxon>Paenibacillaceae</taxon>
        <taxon>Paenibacillus</taxon>
    </lineage>
</organism>
<comment type="caution">
    <text evidence="10">The sequence shown here is derived from an EMBL/GenBank/DDBJ whole genome shotgun (WGS) entry which is preliminary data.</text>
</comment>
<proteinExistence type="inferred from homology"/>
<dbReference type="Pfam" id="PF00753">
    <property type="entry name" value="Lactamase_B"/>
    <property type="match status" value="1"/>
</dbReference>
<dbReference type="GO" id="GO:0016787">
    <property type="term" value="F:hydrolase activity"/>
    <property type="evidence" value="ECO:0007669"/>
    <property type="project" value="UniProtKB-KW"/>
</dbReference>
<comment type="catalytic activity">
    <reaction evidence="8">
        <text>3',5'-cyclic UMP + H2O = UMP + H(+)</text>
        <dbReference type="Rhea" id="RHEA:70575"/>
        <dbReference type="ChEBI" id="CHEBI:15377"/>
        <dbReference type="ChEBI" id="CHEBI:15378"/>
        <dbReference type="ChEBI" id="CHEBI:57865"/>
        <dbReference type="ChEBI" id="CHEBI:184387"/>
    </reaction>
    <physiologicalReaction direction="left-to-right" evidence="8">
        <dbReference type="Rhea" id="RHEA:70576"/>
    </physiologicalReaction>
</comment>
<comment type="cofactor">
    <cofactor evidence="1">
        <name>Zn(2+)</name>
        <dbReference type="ChEBI" id="CHEBI:29105"/>
    </cofactor>
</comment>
<dbReference type="InterPro" id="IPR001279">
    <property type="entry name" value="Metallo-B-lactamas"/>
</dbReference>
<dbReference type="PANTHER" id="PTHR42978">
    <property type="entry name" value="QUORUM-QUENCHING LACTONASE YTNP-RELATED-RELATED"/>
    <property type="match status" value="1"/>
</dbReference>
<dbReference type="SMART" id="SM00849">
    <property type="entry name" value="Lactamase_B"/>
    <property type="match status" value="1"/>
</dbReference>
<dbReference type="GO" id="GO:0046872">
    <property type="term" value="F:metal ion binding"/>
    <property type="evidence" value="ECO:0007669"/>
    <property type="project" value="UniProtKB-KW"/>
</dbReference>
<comment type="similarity">
    <text evidence="2">Belongs to the metallo-beta-lactamase superfamily.</text>
</comment>
<dbReference type="SUPFAM" id="SSF56281">
    <property type="entry name" value="Metallo-hydrolase/oxidoreductase"/>
    <property type="match status" value="1"/>
</dbReference>
<keyword evidence="3" id="KW-0479">Metal-binding</keyword>
<evidence type="ECO:0000313" key="10">
    <source>
        <dbReference type="EMBL" id="NEW07858.1"/>
    </source>
</evidence>
<protein>
    <submittedName>
        <fullName evidence="10">N-acyl homoserine lactonase family protein</fullName>
    </submittedName>
</protein>
<dbReference type="PANTHER" id="PTHR42978:SF7">
    <property type="entry name" value="METALLO-HYDROLASE RV2300C-RELATED"/>
    <property type="match status" value="1"/>
</dbReference>
<evidence type="ECO:0000256" key="1">
    <source>
        <dbReference type="ARBA" id="ARBA00001947"/>
    </source>
</evidence>
<evidence type="ECO:0000259" key="9">
    <source>
        <dbReference type="SMART" id="SM00849"/>
    </source>
</evidence>
<evidence type="ECO:0000256" key="5">
    <source>
        <dbReference type="ARBA" id="ARBA00022833"/>
    </source>
</evidence>
<evidence type="ECO:0000256" key="3">
    <source>
        <dbReference type="ARBA" id="ARBA00022723"/>
    </source>
</evidence>
<evidence type="ECO:0000256" key="2">
    <source>
        <dbReference type="ARBA" id="ARBA00007749"/>
    </source>
</evidence>
<accession>A0A6G4A0N7</accession>
<feature type="domain" description="Metallo-beta-lactamase" evidence="9">
    <location>
        <begin position="44"/>
        <end position="258"/>
    </location>
</feature>
<keyword evidence="4" id="KW-0378">Hydrolase</keyword>
<gene>
    <name evidence="10" type="ORF">GK047_17805</name>
</gene>
<keyword evidence="5" id="KW-0862">Zinc</keyword>
<evidence type="ECO:0000256" key="4">
    <source>
        <dbReference type="ARBA" id="ARBA00022801"/>
    </source>
</evidence>
<evidence type="ECO:0000256" key="8">
    <source>
        <dbReference type="ARBA" id="ARBA00048505"/>
    </source>
</evidence>
<dbReference type="InterPro" id="IPR051013">
    <property type="entry name" value="MBL_superfamily_lactonases"/>
</dbReference>